<dbReference type="AlphaFoldDB" id="A0A9Q3CEL0"/>
<name>A0A9Q3CEL0_9BASI</name>
<protein>
    <submittedName>
        <fullName evidence="1">Uncharacterized protein</fullName>
    </submittedName>
</protein>
<dbReference type="EMBL" id="AVOT02006764">
    <property type="protein sequence ID" value="MBW0482403.1"/>
    <property type="molecule type" value="Genomic_DNA"/>
</dbReference>
<sequence length="132" mass="14468">MDTSSSTFFNNNAASLIDYLIENNLPVTKFPDSPPALKCTTPLDTPSDCHGTSYFPSPPALGSTRPFYTPSDWNGSSNFPSPPALGYTRPFDTPADWHGSSNFPSPPALKKLILMNFSHNIFHKNLPLLLSH</sequence>
<reference evidence="1" key="1">
    <citation type="submission" date="2021-03" db="EMBL/GenBank/DDBJ databases">
        <title>Draft genome sequence of rust myrtle Austropuccinia psidii MF-1, a brazilian biotype.</title>
        <authorList>
            <person name="Quecine M.C."/>
            <person name="Pachon D.M.R."/>
            <person name="Bonatelli M.L."/>
            <person name="Correr F.H."/>
            <person name="Franceschini L.M."/>
            <person name="Leite T.F."/>
            <person name="Margarido G.R.A."/>
            <person name="Almeida C.A."/>
            <person name="Ferrarezi J.A."/>
            <person name="Labate C.A."/>
        </authorList>
    </citation>
    <scope>NUCLEOTIDE SEQUENCE</scope>
    <source>
        <strain evidence="1">MF-1</strain>
    </source>
</reference>
<evidence type="ECO:0000313" key="2">
    <source>
        <dbReference type="Proteomes" id="UP000765509"/>
    </source>
</evidence>
<dbReference type="Proteomes" id="UP000765509">
    <property type="component" value="Unassembled WGS sequence"/>
</dbReference>
<keyword evidence="2" id="KW-1185">Reference proteome</keyword>
<comment type="caution">
    <text evidence="1">The sequence shown here is derived from an EMBL/GenBank/DDBJ whole genome shotgun (WGS) entry which is preliminary data.</text>
</comment>
<accession>A0A9Q3CEL0</accession>
<organism evidence="1 2">
    <name type="scientific">Austropuccinia psidii MF-1</name>
    <dbReference type="NCBI Taxonomy" id="1389203"/>
    <lineage>
        <taxon>Eukaryota</taxon>
        <taxon>Fungi</taxon>
        <taxon>Dikarya</taxon>
        <taxon>Basidiomycota</taxon>
        <taxon>Pucciniomycotina</taxon>
        <taxon>Pucciniomycetes</taxon>
        <taxon>Pucciniales</taxon>
        <taxon>Sphaerophragmiaceae</taxon>
        <taxon>Austropuccinia</taxon>
    </lineage>
</organism>
<evidence type="ECO:0000313" key="1">
    <source>
        <dbReference type="EMBL" id="MBW0482403.1"/>
    </source>
</evidence>
<proteinExistence type="predicted"/>
<gene>
    <name evidence="1" type="ORF">O181_022118</name>
</gene>